<evidence type="ECO:0000256" key="2">
    <source>
        <dbReference type="ARBA" id="ARBA00022747"/>
    </source>
</evidence>
<dbReference type="PANTHER" id="PTHR30408">
    <property type="entry name" value="TYPE-1 RESTRICTION ENZYME ECOKI SPECIFICITY PROTEIN"/>
    <property type="match status" value="1"/>
</dbReference>
<dbReference type="OrthoDB" id="667970at2"/>
<evidence type="ECO:0000256" key="4">
    <source>
        <dbReference type="SAM" id="Coils"/>
    </source>
</evidence>
<dbReference type="SUPFAM" id="SSF116734">
    <property type="entry name" value="DNA methylase specificity domain"/>
    <property type="match status" value="2"/>
</dbReference>
<feature type="domain" description="Type I restriction modification DNA specificity" evidence="5">
    <location>
        <begin position="237"/>
        <end position="393"/>
    </location>
</feature>
<dbReference type="InterPro" id="IPR000055">
    <property type="entry name" value="Restrct_endonuc_typeI_TRD"/>
</dbReference>
<proteinExistence type="inferred from homology"/>
<reference evidence="6 7" key="1">
    <citation type="submission" date="2013-02" db="EMBL/GenBank/DDBJ databases">
        <title>A novel strain isolated from Lonar lake, Maharashtra, India.</title>
        <authorList>
            <person name="Singh A."/>
        </authorList>
    </citation>
    <scope>NUCLEOTIDE SEQUENCE [LARGE SCALE GENOMIC DNA]</scope>
    <source>
        <strain evidence="6 7">AK24</strain>
    </source>
</reference>
<keyword evidence="7" id="KW-1185">Reference proteome</keyword>
<dbReference type="CDD" id="cd17266">
    <property type="entry name" value="RMtype1_S_Sau1132ORF3780P-TRD2-CR2_like"/>
    <property type="match status" value="1"/>
</dbReference>
<dbReference type="RefSeq" id="WP_010854051.1">
    <property type="nucleotide sequence ID" value="NZ_AQHR01000050.1"/>
</dbReference>
<protein>
    <submittedName>
        <fullName evidence="6">Type I restriction-modification system, specificity subunit S</fullName>
        <ecNumber evidence="6">3.1.21.3</ecNumber>
    </submittedName>
</protein>
<comment type="caution">
    <text evidence="6">The sequence shown here is derived from an EMBL/GenBank/DDBJ whole genome shotgun (WGS) entry which is preliminary data.</text>
</comment>
<dbReference type="STRING" id="1232681.ADIS_1913"/>
<evidence type="ECO:0000259" key="5">
    <source>
        <dbReference type="Pfam" id="PF01420"/>
    </source>
</evidence>
<keyword evidence="6" id="KW-0378">Hydrolase</keyword>
<evidence type="ECO:0000313" key="7">
    <source>
        <dbReference type="Proteomes" id="UP000013909"/>
    </source>
</evidence>
<keyword evidence="4" id="KW-0175">Coiled coil</keyword>
<dbReference type="Gene3D" id="3.90.220.20">
    <property type="entry name" value="DNA methylase specificity domains"/>
    <property type="match status" value="2"/>
</dbReference>
<dbReference type="GO" id="GO:0009035">
    <property type="term" value="F:type I site-specific deoxyribonuclease activity"/>
    <property type="evidence" value="ECO:0007669"/>
    <property type="project" value="UniProtKB-EC"/>
</dbReference>
<dbReference type="Proteomes" id="UP000013909">
    <property type="component" value="Unassembled WGS sequence"/>
</dbReference>
<dbReference type="Gene3D" id="1.10.287.1120">
    <property type="entry name" value="Bipartite methylase S protein"/>
    <property type="match status" value="1"/>
</dbReference>
<comment type="similarity">
    <text evidence="1">Belongs to the type-I restriction system S methylase family.</text>
</comment>
<dbReference type="PATRIC" id="fig|1288963.3.peg.1904"/>
<dbReference type="GO" id="GO:0009307">
    <property type="term" value="P:DNA restriction-modification system"/>
    <property type="evidence" value="ECO:0007669"/>
    <property type="project" value="UniProtKB-KW"/>
</dbReference>
<dbReference type="InterPro" id="IPR044946">
    <property type="entry name" value="Restrct_endonuc_typeI_TRD_sf"/>
</dbReference>
<dbReference type="InterPro" id="IPR052021">
    <property type="entry name" value="Type-I_RS_S_subunit"/>
</dbReference>
<dbReference type="EC" id="3.1.21.3" evidence="6"/>
<accession>R7ZUP2</accession>
<feature type="coiled-coil region" evidence="4">
    <location>
        <begin position="182"/>
        <end position="213"/>
    </location>
</feature>
<keyword evidence="2" id="KW-0680">Restriction system</keyword>
<dbReference type="AlphaFoldDB" id="R7ZUP2"/>
<organism evidence="6 7">
    <name type="scientific">Lunatimonas lonarensis</name>
    <dbReference type="NCBI Taxonomy" id="1232681"/>
    <lineage>
        <taxon>Bacteria</taxon>
        <taxon>Pseudomonadati</taxon>
        <taxon>Bacteroidota</taxon>
        <taxon>Cytophagia</taxon>
        <taxon>Cytophagales</taxon>
        <taxon>Cyclobacteriaceae</taxon>
    </lineage>
</organism>
<evidence type="ECO:0000256" key="1">
    <source>
        <dbReference type="ARBA" id="ARBA00010923"/>
    </source>
</evidence>
<sequence length="421" mass="47444">MKKYESYKDSGLDWIGEIPSGWIISKLKFYANIYTGNSLNDSQKIEFESEDFESLSYVASKDVDVNTTKVNYNNGTRIPRENPNFKIAPANSSLLCIEGGSAGKKMTFLNQDVCFVNKLACIDLENKWLSKFVFYFLKSETFQKQFTESLAGLIGGVSITNLRNFLVPIPPNFDALEISRFLDHHTSLIDELIDKKQRLIQKLEEKRKSVINEAVTKGLNPSVQMKDSGIDWIGEIPEHWSLAKLKYLVSMKSGSSITSESIEDAGTYPVYGGNGLRGYTESFTNEGEYVLIGRQGALCGNINYASGKFWASEHAVVVYPNSEMDTFYLGELLRLMDLNQYSESAAQPGISVGKILNLSVPKISFSEQVEISLYLKDKLSRIEILKDKLKIQLDRILKYRQSIISEAVTGKIDVRNWEPSI</sequence>
<dbReference type="EMBL" id="AQHR01000050">
    <property type="protein sequence ID" value="EON77694.1"/>
    <property type="molecule type" value="Genomic_DNA"/>
</dbReference>
<dbReference type="GO" id="GO:0003677">
    <property type="term" value="F:DNA binding"/>
    <property type="evidence" value="ECO:0007669"/>
    <property type="project" value="UniProtKB-KW"/>
</dbReference>
<feature type="domain" description="Type I restriction modification DNA specificity" evidence="5">
    <location>
        <begin position="63"/>
        <end position="198"/>
    </location>
</feature>
<gene>
    <name evidence="6" type="ORF">ADIS_1913</name>
</gene>
<dbReference type="Pfam" id="PF01420">
    <property type="entry name" value="Methylase_S"/>
    <property type="match status" value="2"/>
</dbReference>
<dbReference type="PANTHER" id="PTHR30408:SF12">
    <property type="entry name" value="TYPE I RESTRICTION ENZYME MJAVIII SPECIFICITY SUBUNIT"/>
    <property type="match status" value="1"/>
</dbReference>
<evidence type="ECO:0000256" key="3">
    <source>
        <dbReference type="ARBA" id="ARBA00023125"/>
    </source>
</evidence>
<evidence type="ECO:0000313" key="6">
    <source>
        <dbReference type="EMBL" id="EON77694.1"/>
    </source>
</evidence>
<keyword evidence="3" id="KW-0238">DNA-binding</keyword>
<name>R7ZUP2_9BACT</name>